<name>A0A395SQ63_9HYPO</name>
<feature type="domain" description="CRAL-TRIO" evidence="1">
    <location>
        <begin position="98"/>
        <end position="281"/>
    </location>
</feature>
<dbReference type="SMART" id="SM00516">
    <property type="entry name" value="SEC14"/>
    <property type="match status" value="1"/>
</dbReference>
<protein>
    <submittedName>
        <fullName evidence="2">Cral trio domain</fullName>
    </submittedName>
</protein>
<evidence type="ECO:0000259" key="1">
    <source>
        <dbReference type="PROSITE" id="PS50191"/>
    </source>
</evidence>
<dbReference type="Proteomes" id="UP000266234">
    <property type="component" value="Unassembled WGS sequence"/>
</dbReference>
<dbReference type="InterPro" id="IPR036865">
    <property type="entry name" value="CRAL-TRIO_dom_sf"/>
</dbReference>
<dbReference type="PANTHER" id="PTHR45657">
    <property type="entry name" value="CRAL-TRIO DOMAIN-CONTAINING PROTEIN YKL091C-RELATED"/>
    <property type="match status" value="1"/>
</dbReference>
<reference evidence="2 3" key="1">
    <citation type="journal article" date="2018" name="PLoS Pathog.">
        <title>Evolution of structural diversity of trichothecenes, a family of toxins produced by plant pathogenic and entomopathogenic fungi.</title>
        <authorList>
            <person name="Proctor R.H."/>
            <person name="McCormick S.P."/>
            <person name="Kim H.S."/>
            <person name="Cardoza R.E."/>
            <person name="Stanley A.M."/>
            <person name="Lindo L."/>
            <person name="Kelly A."/>
            <person name="Brown D.W."/>
            <person name="Lee T."/>
            <person name="Vaughan M.M."/>
            <person name="Alexander N.J."/>
            <person name="Busman M."/>
            <person name="Gutierrez S."/>
        </authorList>
    </citation>
    <scope>NUCLEOTIDE SEQUENCE [LARGE SCALE GENOMIC DNA]</scope>
    <source>
        <strain evidence="2 3">NRRL 20695</strain>
    </source>
</reference>
<dbReference type="AlphaFoldDB" id="A0A395SQ63"/>
<dbReference type="InterPro" id="IPR051026">
    <property type="entry name" value="PI/PC_transfer"/>
</dbReference>
<keyword evidence="3" id="KW-1185">Reference proteome</keyword>
<proteinExistence type="predicted"/>
<sequence length="341" mass="38055">MATETETEPPAVTIPTASQLETFKVLLKSLEEKNHLQRPQELQGNDVSDGINDHATFMRFLQGRAFDPQGAISQYEEALSIRKETEAIQAYDTISVDEFEEARKMYPTWSGRRDKRGMPLFMFDVGQLTAEALAKYNASETATEKSRHTIVYHDYLTRFVIPLCASQPDCKVQDPSVVSSVYLVNAASFGLRQAWSLKGYAQDVSQLLAICYPETVDRCYVLNAPAYFGKIWGILSKFIDPRTAAKLVIASSGEDPLSTLTPLLDVESIPTEYGGKFEYKPGMAPRLDEGLLKRMKWALPGNTLPEGPIKLIQDENKRRSVVATGSVNGNKREDVIATFIE</sequence>
<dbReference type="InterPro" id="IPR001251">
    <property type="entry name" value="CRAL-TRIO_dom"/>
</dbReference>
<dbReference type="CDD" id="cd00170">
    <property type="entry name" value="SEC14"/>
    <property type="match status" value="1"/>
</dbReference>
<dbReference type="PROSITE" id="PS50191">
    <property type="entry name" value="CRAL_TRIO"/>
    <property type="match status" value="1"/>
</dbReference>
<evidence type="ECO:0000313" key="2">
    <source>
        <dbReference type="EMBL" id="RGP74496.1"/>
    </source>
</evidence>
<gene>
    <name evidence="2" type="ORF">FLONG3_6055</name>
</gene>
<evidence type="ECO:0000313" key="3">
    <source>
        <dbReference type="Proteomes" id="UP000266234"/>
    </source>
</evidence>
<organism evidence="2 3">
    <name type="scientific">Fusarium longipes</name>
    <dbReference type="NCBI Taxonomy" id="694270"/>
    <lineage>
        <taxon>Eukaryota</taxon>
        <taxon>Fungi</taxon>
        <taxon>Dikarya</taxon>
        <taxon>Ascomycota</taxon>
        <taxon>Pezizomycotina</taxon>
        <taxon>Sordariomycetes</taxon>
        <taxon>Hypocreomycetidae</taxon>
        <taxon>Hypocreales</taxon>
        <taxon>Nectriaceae</taxon>
        <taxon>Fusarium</taxon>
    </lineage>
</organism>
<dbReference type="InterPro" id="IPR036273">
    <property type="entry name" value="CRAL/TRIO_N_dom_sf"/>
</dbReference>
<dbReference type="OrthoDB" id="30289at2759"/>
<dbReference type="STRING" id="694270.A0A395SQ63"/>
<dbReference type="SUPFAM" id="SSF46938">
    <property type="entry name" value="CRAL/TRIO N-terminal domain"/>
    <property type="match status" value="1"/>
</dbReference>
<accession>A0A395SQ63</accession>
<comment type="caution">
    <text evidence="2">The sequence shown here is derived from an EMBL/GenBank/DDBJ whole genome shotgun (WGS) entry which is preliminary data.</text>
</comment>
<dbReference type="PANTHER" id="PTHR45657:SF20">
    <property type="entry name" value="CRAL_TRIO DOMAIN PROTEIN (AFU_ORTHOLOGUE AFUA_5G00680)"/>
    <property type="match status" value="1"/>
</dbReference>
<dbReference type="Gene3D" id="3.40.525.10">
    <property type="entry name" value="CRAL-TRIO lipid binding domain"/>
    <property type="match status" value="1"/>
</dbReference>
<dbReference type="Gene3D" id="1.10.8.20">
    <property type="entry name" value="N-terminal domain of phosphatidylinositol transfer protein sec14p"/>
    <property type="match status" value="1"/>
</dbReference>
<dbReference type="EMBL" id="PXOG01000130">
    <property type="protein sequence ID" value="RGP74496.1"/>
    <property type="molecule type" value="Genomic_DNA"/>
</dbReference>
<dbReference type="SUPFAM" id="SSF52087">
    <property type="entry name" value="CRAL/TRIO domain"/>
    <property type="match status" value="1"/>
</dbReference>
<dbReference type="Pfam" id="PF00650">
    <property type="entry name" value="CRAL_TRIO"/>
    <property type="match status" value="1"/>
</dbReference>